<evidence type="ECO:0000313" key="1">
    <source>
        <dbReference type="EMBL" id="MBC2285224.1"/>
    </source>
</evidence>
<protein>
    <submittedName>
        <fullName evidence="3">Uncharacterized protein</fullName>
    </submittedName>
</protein>
<evidence type="ECO:0000313" key="4">
    <source>
        <dbReference type="Proteomes" id="UP000543005"/>
    </source>
</evidence>
<dbReference type="Proteomes" id="UP000543005">
    <property type="component" value="Unassembled WGS sequence"/>
</dbReference>
<gene>
    <name evidence="1" type="ORF">HCB69_12625</name>
    <name evidence="2" type="ORF">HCC36_14180</name>
    <name evidence="3" type="ORF">HCJ81_08220</name>
</gene>
<dbReference type="EMBL" id="JAARZS010000037">
    <property type="protein sequence ID" value="MBC2285224.1"/>
    <property type="molecule type" value="Genomic_DNA"/>
</dbReference>
<name>A0A7X1DK95_9LIST</name>
<dbReference type="Proteomes" id="UP000585696">
    <property type="component" value="Unassembled WGS sequence"/>
</dbReference>
<reference evidence="4 5" key="1">
    <citation type="submission" date="2020-03" db="EMBL/GenBank/DDBJ databases">
        <title>Soil Listeria distribution.</title>
        <authorList>
            <person name="Liao J."/>
            <person name="Wiedmann M."/>
        </authorList>
    </citation>
    <scope>NUCLEOTIDE SEQUENCE [LARGE SCALE GENOMIC DNA]</scope>
    <source>
        <strain evidence="3 5">FSL L7-0039</strain>
        <strain evidence="2 4">FSL L7-0051</strain>
        <strain evidence="1 6">FSL L7-0054</strain>
    </source>
</reference>
<organism evidence="3 5">
    <name type="scientific">Listeria booriae</name>
    <dbReference type="NCBI Taxonomy" id="1552123"/>
    <lineage>
        <taxon>Bacteria</taxon>
        <taxon>Bacillati</taxon>
        <taxon>Bacillota</taxon>
        <taxon>Bacilli</taxon>
        <taxon>Bacillales</taxon>
        <taxon>Listeriaceae</taxon>
        <taxon>Listeria</taxon>
    </lineage>
</organism>
<comment type="caution">
    <text evidence="3">The sequence shown here is derived from an EMBL/GenBank/DDBJ whole genome shotgun (WGS) entry which is preliminary data.</text>
</comment>
<dbReference type="EMBL" id="JAASWV010000010">
    <property type="protein sequence ID" value="MBC2310872.1"/>
    <property type="molecule type" value="Genomic_DNA"/>
</dbReference>
<evidence type="ECO:0000313" key="6">
    <source>
        <dbReference type="Proteomes" id="UP000585696"/>
    </source>
</evidence>
<accession>A0A7X1DK95</accession>
<proteinExistence type="predicted"/>
<dbReference type="AlphaFoldDB" id="A0A7X1DK95"/>
<sequence length="166" mass="18043">MAEDLVTLRSKWKVPETDTIAVGKTDVKGLENKIFEGGSPLVRKEAGLLDLDELSPNRPIQAPRKSPQFTRHAEEGVINDFIATVEKNGLSSDEVVGTLAIHQSNPKGVCTACIQGITNPKVKPGIFMQLSQKYPNLIIKVTTEMQEGIKAAGKFDFILSGGKLIE</sequence>
<evidence type="ECO:0000313" key="5">
    <source>
        <dbReference type="Proteomes" id="UP000565628"/>
    </source>
</evidence>
<dbReference type="EMBL" id="JAARZT010000031">
    <property type="protein sequence ID" value="MBC2294383.1"/>
    <property type="molecule type" value="Genomic_DNA"/>
</dbReference>
<evidence type="ECO:0000313" key="2">
    <source>
        <dbReference type="EMBL" id="MBC2294383.1"/>
    </source>
</evidence>
<evidence type="ECO:0000313" key="3">
    <source>
        <dbReference type="EMBL" id="MBC2310872.1"/>
    </source>
</evidence>
<dbReference type="Proteomes" id="UP000565628">
    <property type="component" value="Unassembled WGS sequence"/>
</dbReference>